<evidence type="ECO:0000313" key="3">
    <source>
        <dbReference type="Proteomes" id="UP000278673"/>
    </source>
</evidence>
<evidence type="ECO:0000313" key="2">
    <source>
        <dbReference type="EMBL" id="RMI37206.1"/>
    </source>
</evidence>
<dbReference type="InterPro" id="IPR032710">
    <property type="entry name" value="NTF2-like_dom_sf"/>
</dbReference>
<proteinExistence type="predicted"/>
<organism evidence="2 3">
    <name type="scientific">Streptomyces triticirhizae</name>
    <dbReference type="NCBI Taxonomy" id="2483353"/>
    <lineage>
        <taxon>Bacteria</taxon>
        <taxon>Bacillati</taxon>
        <taxon>Actinomycetota</taxon>
        <taxon>Actinomycetes</taxon>
        <taxon>Kitasatosporales</taxon>
        <taxon>Streptomycetaceae</taxon>
        <taxon>Streptomyces</taxon>
    </lineage>
</organism>
<accession>A0A3M2LJ99</accession>
<protein>
    <submittedName>
        <fullName evidence="2">Nuclear transport factor 2 family protein</fullName>
    </submittedName>
</protein>
<dbReference type="Gene3D" id="3.10.450.50">
    <property type="match status" value="1"/>
</dbReference>
<dbReference type="AlphaFoldDB" id="A0A3M2LJ99"/>
<sequence>MCSRPEGGPRRPVPSRVPTPLTAARCAPLHPSTLSLADAELLNRNTGRRKSETREVSFVTPNERRTAEQLRERNIATLRNYFGLLRQKNTDAWIDLWAERCVAFLPYAPEGVPRMLTGRPDVHAFHRDQIAAYREVSFGELAPLPLEDPSRVAARWFPRGRLVSGADYANEHFGIFEFDGSGRIAVATEFFDPAAATALVDASRPSRGAV</sequence>
<keyword evidence="3" id="KW-1185">Reference proteome</keyword>
<gene>
    <name evidence="2" type="ORF">EBN88_19665</name>
</gene>
<comment type="caution">
    <text evidence="2">The sequence shown here is derived from an EMBL/GenBank/DDBJ whole genome shotgun (WGS) entry which is preliminary data.</text>
</comment>
<dbReference type="Proteomes" id="UP000278673">
    <property type="component" value="Unassembled WGS sequence"/>
</dbReference>
<dbReference type="Pfam" id="PF12680">
    <property type="entry name" value="SnoaL_2"/>
    <property type="match status" value="1"/>
</dbReference>
<evidence type="ECO:0000259" key="1">
    <source>
        <dbReference type="Pfam" id="PF12680"/>
    </source>
</evidence>
<reference evidence="2 3" key="1">
    <citation type="submission" date="2018-10" db="EMBL/GenBank/DDBJ databases">
        <title>Isolation, diversity and antifungal activity of actinobacteria from wheat.</title>
        <authorList>
            <person name="Han C."/>
        </authorList>
    </citation>
    <scope>NUCLEOTIDE SEQUENCE [LARGE SCALE GENOMIC DNA]</scope>
    <source>
        <strain evidence="2 3">NEAU-YY642</strain>
    </source>
</reference>
<dbReference type="EMBL" id="RFFJ01000120">
    <property type="protein sequence ID" value="RMI37206.1"/>
    <property type="molecule type" value="Genomic_DNA"/>
</dbReference>
<feature type="domain" description="SnoaL-like" evidence="1">
    <location>
        <begin position="79"/>
        <end position="185"/>
    </location>
</feature>
<dbReference type="SUPFAM" id="SSF54427">
    <property type="entry name" value="NTF2-like"/>
    <property type="match status" value="1"/>
</dbReference>
<name>A0A3M2LJ99_9ACTN</name>
<dbReference type="InterPro" id="IPR037401">
    <property type="entry name" value="SnoaL-like"/>
</dbReference>